<dbReference type="Proteomes" id="UP001066276">
    <property type="component" value="Chromosome 1_2"/>
</dbReference>
<protein>
    <submittedName>
        <fullName evidence="2">Uncharacterized protein</fullName>
    </submittedName>
</protein>
<evidence type="ECO:0000313" key="2">
    <source>
        <dbReference type="EMBL" id="KAJ1205817.1"/>
    </source>
</evidence>
<feature type="compositionally biased region" description="Basic and acidic residues" evidence="1">
    <location>
        <begin position="72"/>
        <end position="82"/>
    </location>
</feature>
<feature type="region of interest" description="Disordered" evidence="1">
    <location>
        <begin position="271"/>
        <end position="293"/>
    </location>
</feature>
<gene>
    <name evidence="2" type="ORF">NDU88_001243</name>
</gene>
<dbReference type="EMBL" id="JANPWB010000002">
    <property type="protein sequence ID" value="KAJ1205817.1"/>
    <property type="molecule type" value="Genomic_DNA"/>
</dbReference>
<feature type="region of interest" description="Disordered" evidence="1">
    <location>
        <begin position="1"/>
        <end position="96"/>
    </location>
</feature>
<name>A0AAV7VZX0_PLEWA</name>
<feature type="compositionally biased region" description="Polar residues" evidence="1">
    <location>
        <begin position="37"/>
        <end position="51"/>
    </location>
</feature>
<dbReference type="AlphaFoldDB" id="A0AAV7VZX0"/>
<keyword evidence="3" id="KW-1185">Reference proteome</keyword>
<feature type="region of interest" description="Disordered" evidence="1">
    <location>
        <begin position="160"/>
        <end position="184"/>
    </location>
</feature>
<proteinExistence type="predicted"/>
<organism evidence="2 3">
    <name type="scientific">Pleurodeles waltl</name>
    <name type="common">Iberian ribbed newt</name>
    <dbReference type="NCBI Taxonomy" id="8319"/>
    <lineage>
        <taxon>Eukaryota</taxon>
        <taxon>Metazoa</taxon>
        <taxon>Chordata</taxon>
        <taxon>Craniata</taxon>
        <taxon>Vertebrata</taxon>
        <taxon>Euteleostomi</taxon>
        <taxon>Amphibia</taxon>
        <taxon>Batrachia</taxon>
        <taxon>Caudata</taxon>
        <taxon>Salamandroidea</taxon>
        <taxon>Salamandridae</taxon>
        <taxon>Pleurodelinae</taxon>
        <taxon>Pleurodeles</taxon>
    </lineage>
</organism>
<accession>A0AAV7VZX0</accession>
<evidence type="ECO:0000313" key="3">
    <source>
        <dbReference type="Proteomes" id="UP001066276"/>
    </source>
</evidence>
<comment type="caution">
    <text evidence="2">The sequence shown here is derived from an EMBL/GenBank/DDBJ whole genome shotgun (WGS) entry which is preliminary data.</text>
</comment>
<reference evidence="2" key="1">
    <citation type="journal article" date="2022" name="bioRxiv">
        <title>Sequencing and chromosome-scale assembly of the giantPleurodeles waltlgenome.</title>
        <authorList>
            <person name="Brown T."/>
            <person name="Elewa A."/>
            <person name="Iarovenko S."/>
            <person name="Subramanian E."/>
            <person name="Araus A.J."/>
            <person name="Petzold A."/>
            <person name="Susuki M."/>
            <person name="Suzuki K.-i.T."/>
            <person name="Hayashi T."/>
            <person name="Toyoda A."/>
            <person name="Oliveira C."/>
            <person name="Osipova E."/>
            <person name="Leigh N.D."/>
            <person name="Simon A."/>
            <person name="Yun M.H."/>
        </authorList>
    </citation>
    <scope>NUCLEOTIDE SEQUENCE</scope>
    <source>
        <strain evidence="2">20211129_DDA</strain>
        <tissue evidence="2">Liver</tissue>
    </source>
</reference>
<evidence type="ECO:0000256" key="1">
    <source>
        <dbReference type="SAM" id="MobiDB-lite"/>
    </source>
</evidence>
<sequence length="325" mass="36546">MYNEEGSESRVAEVQEIVDQQSQTEGQENEQQDHTRSQGQEEGSSRALQTTELHELTDPQGLGKEYSIELYASEHQDHKEPQSLEEMSSMEVQAAEHCDSKEGQCLEGRSSVELQAPEHHAHKESQCLKERGSMELQYPGYIKPKEVALLREDNHMEAQALEHKGPTKIRSPQELASNDSQDKKQQTLEELQKVGKQLIRELIFCGILCILHTLEMDMVSSFVCLSLYLSIFCISSIYIHGTVKKGFGEGHNVGEPHGQEQLITVEQPITGSQSSVDVPGPEPQGARKLTDSEQHEYKQEYNVTCVIGNQGFKDWQVIGVKCPKE</sequence>